<evidence type="ECO:0000256" key="2">
    <source>
        <dbReference type="ARBA" id="ARBA00022676"/>
    </source>
</evidence>
<dbReference type="GO" id="GO:0016779">
    <property type="term" value="F:nucleotidyltransferase activity"/>
    <property type="evidence" value="ECO:0007669"/>
    <property type="project" value="UniProtKB-UniRule"/>
</dbReference>
<evidence type="ECO:0000256" key="1">
    <source>
        <dbReference type="ARBA" id="ARBA00022649"/>
    </source>
</evidence>
<comment type="similarity">
    <text evidence="6">Belongs to the DarT ADP-ribosyltransferase family.</text>
</comment>
<evidence type="ECO:0000256" key="5">
    <source>
        <dbReference type="ARBA" id="ARBA00023125"/>
    </source>
</evidence>
<feature type="active site" description="Proton acceptor" evidence="6">
    <location>
        <position position="51"/>
    </location>
</feature>
<feature type="binding site" evidence="6">
    <location>
        <position position="51"/>
    </location>
    <ligand>
        <name>NAD(+)</name>
        <dbReference type="ChEBI" id="CHEBI:57540"/>
    </ligand>
</feature>
<dbReference type="RefSeq" id="WP_150602822.1">
    <property type="nucleotide sequence ID" value="NZ_CABVHX010000007.1"/>
</dbReference>
<feature type="domain" description="DarT" evidence="7">
    <location>
        <begin position="12"/>
        <end position="199"/>
    </location>
</feature>
<keyword evidence="5 6" id="KW-0238">DNA-binding</keyword>
<gene>
    <name evidence="8" type="ORF">PS718_02174</name>
</gene>
<keyword evidence="2 6" id="KW-0328">Glycosyltransferase</keyword>
<feature type="active site" evidence="6">
    <location>
        <position position="150"/>
    </location>
</feature>
<organism evidence="8 9">
    <name type="scientific">Pseudomonas fluorescens</name>
    <dbReference type="NCBI Taxonomy" id="294"/>
    <lineage>
        <taxon>Bacteria</taxon>
        <taxon>Pseudomonadati</taxon>
        <taxon>Pseudomonadota</taxon>
        <taxon>Gammaproteobacteria</taxon>
        <taxon>Pseudomonadales</taxon>
        <taxon>Pseudomonadaceae</taxon>
        <taxon>Pseudomonas</taxon>
    </lineage>
</organism>
<accession>A0A5E7C2R1</accession>
<keyword evidence="4 6" id="KW-0548">Nucleotidyltransferase</keyword>
<dbReference type="PROSITE" id="PS52018">
    <property type="entry name" value="DART"/>
    <property type="match status" value="1"/>
</dbReference>
<protein>
    <recommendedName>
        <fullName evidence="7">DarT domain-containing protein</fullName>
    </recommendedName>
</protein>
<dbReference type="Proteomes" id="UP000325375">
    <property type="component" value="Unassembled WGS sequence"/>
</dbReference>
<feature type="binding site" evidence="6">
    <location>
        <begin position="16"/>
        <end position="18"/>
    </location>
    <ligand>
        <name>NAD(+)</name>
        <dbReference type="ChEBI" id="CHEBI:57540"/>
    </ligand>
</feature>
<dbReference type="GO" id="GO:0016757">
    <property type="term" value="F:glycosyltransferase activity"/>
    <property type="evidence" value="ECO:0007669"/>
    <property type="project" value="UniProtKB-UniRule"/>
</dbReference>
<dbReference type="Pfam" id="PF14487">
    <property type="entry name" value="DarT"/>
    <property type="match status" value="1"/>
</dbReference>
<evidence type="ECO:0000256" key="4">
    <source>
        <dbReference type="ARBA" id="ARBA00022695"/>
    </source>
</evidence>
<reference evidence="8 9" key="1">
    <citation type="submission" date="2019-09" db="EMBL/GenBank/DDBJ databases">
        <authorList>
            <person name="Chandra G."/>
            <person name="Truman W A."/>
        </authorList>
    </citation>
    <scope>NUCLEOTIDE SEQUENCE [LARGE SCALE GENOMIC DNA]</scope>
    <source>
        <strain evidence="8">PS718</strain>
    </source>
</reference>
<evidence type="ECO:0000313" key="9">
    <source>
        <dbReference type="Proteomes" id="UP000325375"/>
    </source>
</evidence>
<dbReference type="EMBL" id="CABVHX010000007">
    <property type="protein sequence ID" value="VVN94644.1"/>
    <property type="molecule type" value="Genomic_DNA"/>
</dbReference>
<evidence type="ECO:0000259" key="7">
    <source>
        <dbReference type="PROSITE" id="PS52018"/>
    </source>
</evidence>
<dbReference type="AlphaFoldDB" id="A0A5E7C2R1"/>
<name>A0A5E7C2R1_PSEFL</name>
<dbReference type="GO" id="GO:0003677">
    <property type="term" value="F:DNA binding"/>
    <property type="evidence" value="ECO:0007669"/>
    <property type="project" value="UniProtKB-UniRule"/>
</dbReference>
<keyword evidence="3 6" id="KW-0808">Transferase</keyword>
<dbReference type="InterPro" id="IPR029494">
    <property type="entry name" value="DarT"/>
</dbReference>
<comment type="catalytic activity">
    <reaction evidence="6">
        <text>a thymidine in DNA + NAD(+) = an N-(ADP-alpha-D-ribosyl)-thymidine in DNA + nicotinamide + H(+)</text>
        <dbReference type="Rhea" id="RHEA:71651"/>
        <dbReference type="Rhea" id="RHEA-COMP:13556"/>
        <dbReference type="Rhea" id="RHEA-COMP:18051"/>
        <dbReference type="ChEBI" id="CHEBI:15378"/>
        <dbReference type="ChEBI" id="CHEBI:17154"/>
        <dbReference type="ChEBI" id="CHEBI:57540"/>
        <dbReference type="ChEBI" id="CHEBI:137386"/>
        <dbReference type="ChEBI" id="CHEBI:191199"/>
    </reaction>
</comment>
<evidence type="ECO:0000256" key="3">
    <source>
        <dbReference type="ARBA" id="ARBA00022679"/>
    </source>
</evidence>
<keyword evidence="1 6" id="KW-1277">Toxin-antitoxin system</keyword>
<sequence length="201" mass="23799">MIQQIVQDRKIEYLIHFTRTSNLTSILVNGLIPRSILRDNRIQFVHNDDHRFDERENRTCLSISFPNCKMFYPMTLNYPADDWAVIRLSPNILWELDCLFTETNAATRYIKETPDNTLRGAVALEKLFAGEEIRQQQQLKSFDTTDVQAEVMVSGIIPPNYFVDLNFHYQNRIKDLVGLQALAKTFPQYQWKIRPEYFYQR</sequence>
<evidence type="ECO:0000256" key="6">
    <source>
        <dbReference type="PROSITE-ProRule" id="PRU01362"/>
    </source>
</evidence>
<proteinExistence type="inferred from homology"/>
<comment type="caution">
    <text evidence="6">Lacks conserved residue(s) required for the propagation of feature annotation.</text>
</comment>
<evidence type="ECO:0000313" key="8">
    <source>
        <dbReference type="EMBL" id="VVN94644.1"/>
    </source>
</evidence>